<dbReference type="HOGENOM" id="CLU_2236849_0_0_1"/>
<accession>H0ERE6</accession>
<name>H0ERE6_GLAL7</name>
<evidence type="ECO:0000313" key="2">
    <source>
        <dbReference type="EMBL" id="EHK98757.1"/>
    </source>
</evidence>
<sequence length="105" mass="11829">MPPQTQAEIDAEIAALSAEIAAQEAEAERAAEEERRYAEEDAKKAARFSSDSKDVKEEGVQEDVKGEKKEEIGYYESEDRAPVEIQERLRFPYPAYSDVVFGKRG</sequence>
<dbReference type="InParanoid" id="H0ERE6"/>
<evidence type="ECO:0000256" key="1">
    <source>
        <dbReference type="SAM" id="MobiDB-lite"/>
    </source>
</evidence>
<proteinExistence type="predicted"/>
<dbReference type="EMBL" id="AGUE01000135">
    <property type="protein sequence ID" value="EHK98757.1"/>
    <property type="molecule type" value="Genomic_DNA"/>
</dbReference>
<organism evidence="2 3">
    <name type="scientific">Glarea lozoyensis (strain ATCC 74030 / MF5533)</name>
    <dbReference type="NCBI Taxonomy" id="1104152"/>
    <lineage>
        <taxon>Eukaryota</taxon>
        <taxon>Fungi</taxon>
        <taxon>Dikarya</taxon>
        <taxon>Ascomycota</taxon>
        <taxon>Pezizomycotina</taxon>
        <taxon>Leotiomycetes</taxon>
        <taxon>Helotiales</taxon>
        <taxon>Helotiaceae</taxon>
        <taxon>Glarea</taxon>
    </lineage>
</organism>
<keyword evidence="3" id="KW-1185">Reference proteome</keyword>
<evidence type="ECO:0000313" key="3">
    <source>
        <dbReference type="Proteomes" id="UP000005446"/>
    </source>
</evidence>
<feature type="region of interest" description="Disordered" evidence="1">
    <location>
        <begin position="24"/>
        <end position="75"/>
    </location>
</feature>
<protein>
    <submittedName>
        <fullName evidence="2">Uncharacterized protein</fullName>
    </submittedName>
</protein>
<reference evidence="2 3" key="1">
    <citation type="journal article" date="2012" name="Eukaryot. Cell">
        <title>Genome sequence of the fungus Glarea lozoyensis: the first genome sequence of a species from the Helotiaceae family.</title>
        <authorList>
            <person name="Youssar L."/>
            <person name="Gruening B.A."/>
            <person name="Erxleben A."/>
            <person name="Guenther S."/>
            <person name="Huettel W."/>
        </authorList>
    </citation>
    <scope>NUCLEOTIDE SEQUENCE [LARGE SCALE GENOMIC DNA]</scope>
    <source>
        <strain evidence="3">ATCC 74030 / MF5533</strain>
    </source>
</reference>
<dbReference type="Proteomes" id="UP000005446">
    <property type="component" value="Unassembled WGS sequence"/>
</dbReference>
<gene>
    <name evidence="2" type="ORF">M7I_5265</name>
</gene>
<dbReference type="AlphaFoldDB" id="H0ERE6"/>
<comment type="caution">
    <text evidence="2">The sequence shown here is derived from an EMBL/GenBank/DDBJ whole genome shotgun (WGS) entry which is preliminary data.</text>
</comment>
<feature type="compositionally biased region" description="Basic and acidic residues" evidence="1">
    <location>
        <begin position="26"/>
        <end position="75"/>
    </location>
</feature>